<dbReference type="Pfam" id="PF15711">
    <property type="entry name" value="ILEI"/>
    <property type="match status" value="1"/>
</dbReference>
<dbReference type="PANTHER" id="PTHR46396:SF2">
    <property type="entry name" value="ILEI_PANDER DOMAIN-CONTAINING PROTEIN"/>
    <property type="match status" value="1"/>
</dbReference>
<feature type="domain" description="ILEI/PANDER" evidence="1">
    <location>
        <begin position="13"/>
        <end position="101"/>
    </location>
</feature>
<dbReference type="InterPro" id="IPR052463">
    <property type="entry name" value="O-linked_mannose_GnT"/>
</dbReference>
<evidence type="ECO:0000313" key="3">
    <source>
        <dbReference type="Proteomes" id="UP001497623"/>
    </source>
</evidence>
<sequence length="176" mass="19254">VLNTNKLQLSEENGLHILVLSQYDAKVLIHRVFPTTAYGMSLGIIPLLHSIAPGRILVMAVKNDAGLNLSKPIRNYFKTMGAQQSHNLPYHGYFAWISTVGGSVLAEGIINDSSGDLGFILSPVHIQVQVPLMEPESCRSSLVGPLEVARSQFCQRYDGYGDLCACFEQTPLQIPT</sequence>
<reference evidence="2 3" key="1">
    <citation type="submission" date="2024-05" db="EMBL/GenBank/DDBJ databases">
        <authorList>
            <person name="Wallberg A."/>
        </authorList>
    </citation>
    <scope>NUCLEOTIDE SEQUENCE [LARGE SCALE GENOMIC DNA]</scope>
</reference>
<protein>
    <recommendedName>
        <fullName evidence="1">ILEI/PANDER domain-containing protein</fullName>
    </recommendedName>
</protein>
<dbReference type="AlphaFoldDB" id="A0AAV2Q0Z2"/>
<feature type="non-terminal residue" evidence="2">
    <location>
        <position position="176"/>
    </location>
</feature>
<name>A0AAV2Q0Z2_MEGNR</name>
<gene>
    <name evidence="2" type="ORF">MNOR_LOCUS6797</name>
</gene>
<dbReference type="PANTHER" id="PTHR46396">
    <property type="entry name" value="PROTEIN O-LINKED-MANNOSE BETA-1,2-N-ACETYLGLUCOSAMINYLTRANSFERASE 1"/>
    <property type="match status" value="1"/>
</dbReference>
<comment type="caution">
    <text evidence="2">The sequence shown here is derived from an EMBL/GenBank/DDBJ whole genome shotgun (WGS) entry which is preliminary data.</text>
</comment>
<evidence type="ECO:0000259" key="1">
    <source>
        <dbReference type="Pfam" id="PF15711"/>
    </source>
</evidence>
<feature type="non-terminal residue" evidence="2">
    <location>
        <position position="1"/>
    </location>
</feature>
<evidence type="ECO:0000313" key="2">
    <source>
        <dbReference type="EMBL" id="CAL4067911.1"/>
    </source>
</evidence>
<proteinExistence type="predicted"/>
<dbReference type="GO" id="GO:0047223">
    <property type="term" value="F:beta-1,3-galactosyl-O-glycosyl-glycoprotein beta-1,3-N-acetylglucosaminyltransferase activity"/>
    <property type="evidence" value="ECO:0007669"/>
    <property type="project" value="TreeGrafter"/>
</dbReference>
<keyword evidence="3" id="KW-1185">Reference proteome</keyword>
<dbReference type="Proteomes" id="UP001497623">
    <property type="component" value="Unassembled WGS sequence"/>
</dbReference>
<dbReference type="InterPro" id="IPR039477">
    <property type="entry name" value="ILEI/PANDER_dom"/>
</dbReference>
<accession>A0AAV2Q0Z2</accession>
<dbReference type="GO" id="GO:0016266">
    <property type="term" value="P:protein O-linked glycosylation via N-acetyl-galactosamine"/>
    <property type="evidence" value="ECO:0007669"/>
    <property type="project" value="TreeGrafter"/>
</dbReference>
<dbReference type="GO" id="GO:0000139">
    <property type="term" value="C:Golgi membrane"/>
    <property type="evidence" value="ECO:0007669"/>
    <property type="project" value="TreeGrafter"/>
</dbReference>
<organism evidence="2 3">
    <name type="scientific">Meganyctiphanes norvegica</name>
    <name type="common">Northern krill</name>
    <name type="synonym">Thysanopoda norvegica</name>
    <dbReference type="NCBI Taxonomy" id="48144"/>
    <lineage>
        <taxon>Eukaryota</taxon>
        <taxon>Metazoa</taxon>
        <taxon>Ecdysozoa</taxon>
        <taxon>Arthropoda</taxon>
        <taxon>Crustacea</taxon>
        <taxon>Multicrustacea</taxon>
        <taxon>Malacostraca</taxon>
        <taxon>Eumalacostraca</taxon>
        <taxon>Eucarida</taxon>
        <taxon>Euphausiacea</taxon>
        <taxon>Euphausiidae</taxon>
        <taxon>Meganyctiphanes</taxon>
    </lineage>
</organism>
<dbReference type="EMBL" id="CAXKWB010002873">
    <property type="protein sequence ID" value="CAL4067911.1"/>
    <property type="molecule type" value="Genomic_DNA"/>
</dbReference>